<dbReference type="STRING" id="137246.A0A401T2G0"/>
<feature type="compositionally biased region" description="Polar residues" evidence="1">
    <location>
        <begin position="172"/>
        <end position="182"/>
    </location>
</feature>
<evidence type="ECO:0000313" key="2">
    <source>
        <dbReference type="EMBL" id="GCC36832.1"/>
    </source>
</evidence>
<feature type="region of interest" description="Disordered" evidence="1">
    <location>
        <begin position="149"/>
        <end position="207"/>
    </location>
</feature>
<feature type="non-terminal residue" evidence="2">
    <location>
        <position position="1"/>
    </location>
</feature>
<dbReference type="EMBL" id="BEZZ01000891">
    <property type="protein sequence ID" value="GCC36832.1"/>
    <property type="molecule type" value="Genomic_DNA"/>
</dbReference>
<feature type="non-terminal residue" evidence="2">
    <location>
        <position position="207"/>
    </location>
</feature>
<reference evidence="2 3" key="1">
    <citation type="journal article" date="2018" name="Nat. Ecol. Evol.">
        <title>Shark genomes provide insights into elasmobranch evolution and the origin of vertebrates.</title>
        <authorList>
            <person name="Hara Y"/>
            <person name="Yamaguchi K"/>
            <person name="Onimaru K"/>
            <person name="Kadota M"/>
            <person name="Koyanagi M"/>
            <person name="Keeley SD"/>
            <person name="Tatsumi K"/>
            <person name="Tanaka K"/>
            <person name="Motone F"/>
            <person name="Kageyama Y"/>
            <person name="Nozu R"/>
            <person name="Adachi N"/>
            <person name="Nishimura O"/>
            <person name="Nakagawa R"/>
            <person name="Tanegashima C"/>
            <person name="Kiyatake I"/>
            <person name="Matsumoto R"/>
            <person name="Murakumo K"/>
            <person name="Nishida K"/>
            <person name="Terakita A"/>
            <person name="Kuratani S"/>
            <person name="Sato K"/>
            <person name="Hyodo S Kuraku.S."/>
        </authorList>
    </citation>
    <scope>NUCLEOTIDE SEQUENCE [LARGE SCALE GENOMIC DNA]</scope>
</reference>
<feature type="compositionally biased region" description="Basic and acidic residues" evidence="1">
    <location>
        <begin position="183"/>
        <end position="207"/>
    </location>
</feature>
<evidence type="ECO:0000256" key="1">
    <source>
        <dbReference type="SAM" id="MobiDB-lite"/>
    </source>
</evidence>
<keyword evidence="3" id="KW-1185">Reference proteome</keyword>
<dbReference type="Proteomes" id="UP000287033">
    <property type="component" value="Unassembled WGS sequence"/>
</dbReference>
<organism evidence="2 3">
    <name type="scientific">Chiloscyllium punctatum</name>
    <name type="common">Brownbanded bambooshark</name>
    <name type="synonym">Hemiscyllium punctatum</name>
    <dbReference type="NCBI Taxonomy" id="137246"/>
    <lineage>
        <taxon>Eukaryota</taxon>
        <taxon>Metazoa</taxon>
        <taxon>Chordata</taxon>
        <taxon>Craniata</taxon>
        <taxon>Vertebrata</taxon>
        <taxon>Chondrichthyes</taxon>
        <taxon>Elasmobranchii</taxon>
        <taxon>Galeomorphii</taxon>
        <taxon>Galeoidea</taxon>
        <taxon>Orectolobiformes</taxon>
        <taxon>Hemiscylliidae</taxon>
        <taxon>Chiloscyllium</taxon>
    </lineage>
</organism>
<comment type="caution">
    <text evidence="2">The sequence shown here is derived from an EMBL/GenBank/DDBJ whole genome shotgun (WGS) entry which is preliminary data.</text>
</comment>
<name>A0A401T2G0_CHIPU</name>
<protein>
    <submittedName>
        <fullName evidence="2">Uncharacterized protein</fullName>
    </submittedName>
</protein>
<accession>A0A401T2G0</accession>
<gene>
    <name evidence="2" type="ORF">chiPu_0015332</name>
</gene>
<dbReference type="AlphaFoldDB" id="A0A401T2G0"/>
<proteinExistence type="predicted"/>
<sequence>KSTFNIKMQDVELGNSVYPAPSGESMNKLSEESSLKKITANRVVEILQEQDDESSVSQKAPLDRTDDIVPDSQLVMLKEKPLLPGLLEITQKNKKSLSKKKCWVSDSPASSCSTLERQTSCMKYTFQQDERIIKHQTFCSIFDEKSPGQGQYNKTQTLEQQQSDKAAKLTAAENQTKTATHINDSKKRINHTFDRRLLPSSSKDDFS</sequence>
<feature type="compositionally biased region" description="Polar residues" evidence="1">
    <location>
        <begin position="149"/>
        <end position="164"/>
    </location>
</feature>
<evidence type="ECO:0000313" key="3">
    <source>
        <dbReference type="Proteomes" id="UP000287033"/>
    </source>
</evidence>